<keyword evidence="2" id="KW-1185">Reference proteome</keyword>
<sequence>MNAPSFPVDPLHVLYLPVQSRALAAFAHAQRLGGRRESAEPDPGYVLHALLAALFGDLAPRPFTVQRADCAATLPLLPLLAYTCRPVPDLMARAMDASELARDCIAWSQVSAKPMPTRFPRGQRLGFSVTVCPVRRLGRGADLRAPGSEVDAYLLALDAAGRTAESPRPCLGDPRPEVDRATVYQDWLREQMEQNGTVRVLQTRVCAVRRTLLFRRGLATPEMSERPVHRIARPVAEMAGTLEVADPEGFAKLIARGVGRHRAFGFGMLLLHPPERRC</sequence>
<evidence type="ECO:0000313" key="2">
    <source>
        <dbReference type="Proteomes" id="UP000325255"/>
    </source>
</evidence>
<evidence type="ECO:0000313" key="1">
    <source>
        <dbReference type="EMBL" id="KAA5609831.1"/>
    </source>
</evidence>
<dbReference type="RefSeq" id="WP_150043097.1">
    <property type="nucleotide sequence ID" value="NZ_OW485601.1"/>
</dbReference>
<name>A0A5M6INK0_9PROT</name>
<reference evidence="1 2" key="1">
    <citation type="submission" date="2019-09" db="EMBL/GenBank/DDBJ databases">
        <title>Genome sequence of Rhodovastum atsumiense, a diverse member of the Acetobacteraceae family of non-sulfur purple photosynthetic bacteria.</title>
        <authorList>
            <person name="Meyer T."/>
            <person name="Kyndt J."/>
        </authorList>
    </citation>
    <scope>NUCLEOTIDE SEQUENCE [LARGE SCALE GENOMIC DNA]</scope>
    <source>
        <strain evidence="1 2">DSM 21279</strain>
    </source>
</reference>
<accession>A0A5M6INK0</accession>
<dbReference type="OrthoDB" id="9795689at2"/>
<dbReference type="InterPro" id="IPR010179">
    <property type="entry name" value="CRISPR-assoc_prot_Cse3"/>
</dbReference>
<dbReference type="Proteomes" id="UP000325255">
    <property type="component" value="Unassembled WGS sequence"/>
</dbReference>
<gene>
    <name evidence="1" type="ORF">F1189_22335</name>
</gene>
<dbReference type="AlphaFoldDB" id="A0A5M6INK0"/>
<dbReference type="Pfam" id="PF08798">
    <property type="entry name" value="CRISPR_assoc"/>
    <property type="match status" value="1"/>
</dbReference>
<dbReference type="SUPFAM" id="SSF117987">
    <property type="entry name" value="CRISPR-associated protein"/>
    <property type="match status" value="1"/>
</dbReference>
<dbReference type="EMBL" id="VWPK01000043">
    <property type="protein sequence ID" value="KAA5609831.1"/>
    <property type="molecule type" value="Genomic_DNA"/>
</dbReference>
<proteinExistence type="predicted"/>
<protein>
    <submittedName>
        <fullName evidence="1">Type I-E CRISPR-associated protein Cas6/Cse3/CasE</fullName>
    </submittedName>
</protein>
<comment type="caution">
    <text evidence="1">The sequence shown here is derived from an EMBL/GenBank/DDBJ whole genome shotgun (WGS) entry which is preliminary data.</text>
</comment>
<organism evidence="1 2">
    <name type="scientific">Rhodovastum atsumiense</name>
    <dbReference type="NCBI Taxonomy" id="504468"/>
    <lineage>
        <taxon>Bacteria</taxon>
        <taxon>Pseudomonadati</taxon>
        <taxon>Pseudomonadota</taxon>
        <taxon>Alphaproteobacteria</taxon>
        <taxon>Acetobacterales</taxon>
        <taxon>Acetobacteraceae</taxon>
        <taxon>Rhodovastum</taxon>
    </lineage>
</organism>
<dbReference type="SMART" id="SM01101">
    <property type="entry name" value="CRISPR_assoc"/>
    <property type="match status" value="1"/>
</dbReference>
<dbReference type="Gene3D" id="3.30.70.1210">
    <property type="entry name" value="Crispr-associated protein, domain 2"/>
    <property type="match status" value="1"/>
</dbReference>